<evidence type="ECO:0000256" key="1">
    <source>
        <dbReference type="ARBA" id="ARBA00022801"/>
    </source>
</evidence>
<dbReference type="Proteomes" id="UP000255036">
    <property type="component" value="Unassembled WGS sequence"/>
</dbReference>
<keyword evidence="4" id="KW-1185">Reference proteome</keyword>
<dbReference type="GO" id="GO:0009253">
    <property type="term" value="P:peptidoglycan catabolic process"/>
    <property type="evidence" value="ECO:0007669"/>
    <property type="project" value="InterPro"/>
</dbReference>
<dbReference type="AlphaFoldDB" id="A0A371AYS2"/>
<keyword evidence="1" id="KW-0378">Hydrolase</keyword>
<sequence>MGILMILCMSLMVKPGMKIVAKLKGEESQKLTIVVDAGHGGKDPGKVGVNGALEKDINLSIARKLKACFEEEDIEVVLTRKDDMGLYQENTRNKKVEDMQNRCKIINKTKPAITISLHQNSYQEPSVCGPQVFFHGQSKEGEELANVIQDTLIHELKPSKERSAKANESYYLLTKTGVPTVIVECGFLSNKQEADLLIAEDYQQKMAAAICLGVMEYLDSK</sequence>
<dbReference type="GO" id="GO:0030288">
    <property type="term" value="C:outer membrane-bounded periplasmic space"/>
    <property type="evidence" value="ECO:0007669"/>
    <property type="project" value="TreeGrafter"/>
</dbReference>
<dbReference type="CDD" id="cd02696">
    <property type="entry name" value="MurNAc-LAA"/>
    <property type="match status" value="1"/>
</dbReference>
<dbReference type="Pfam" id="PF01520">
    <property type="entry name" value="Amidase_3"/>
    <property type="match status" value="1"/>
</dbReference>
<evidence type="ECO:0000313" key="3">
    <source>
        <dbReference type="EMBL" id="RDU24748.1"/>
    </source>
</evidence>
<reference evidence="3 4" key="1">
    <citation type="submission" date="2018-07" db="EMBL/GenBank/DDBJ databases">
        <title>Anaerosacharophilus polymeroproducens gen. nov. sp. nov., an anaerobic bacterium isolated from salt field.</title>
        <authorList>
            <person name="Kim W."/>
            <person name="Yang S.-H."/>
            <person name="Oh J."/>
            <person name="Lee J.-H."/>
            <person name="Kwon K.K."/>
        </authorList>
    </citation>
    <scope>NUCLEOTIDE SEQUENCE [LARGE SCALE GENOMIC DNA]</scope>
    <source>
        <strain evidence="3 4">MCWD5</strain>
    </source>
</reference>
<name>A0A371AYS2_9FIRM</name>
<dbReference type="InterPro" id="IPR002508">
    <property type="entry name" value="MurNAc-LAA_cat"/>
</dbReference>
<feature type="domain" description="MurNAc-LAA" evidence="2">
    <location>
        <begin position="103"/>
        <end position="215"/>
    </location>
</feature>
<evidence type="ECO:0000259" key="2">
    <source>
        <dbReference type="SMART" id="SM00646"/>
    </source>
</evidence>
<proteinExistence type="predicted"/>
<dbReference type="SUPFAM" id="SSF53187">
    <property type="entry name" value="Zn-dependent exopeptidases"/>
    <property type="match status" value="1"/>
</dbReference>
<dbReference type="SMART" id="SM00646">
    <property type="entry name" value="Ami_3"/>
    <property type="match status" value="1"/>
</dbReference>
<dbReference type="PANTHER" id="PTHR30404:SF0">
    <property type="entry name" value="N-ACETYLMURAMOYL-L-ALANINE AMIDASE AMIC"/>
    <property type="match status" value="1"/>
</dbReference>
<comment type="caution">
    <text evidence="3">The sequence shown here is derived from an EMBL/GenBank/DDBJ whole genome shotgun (WGS) entry which is preliminary data.</text>
</comment>
<dbReference type="InterPro" id="IPR050695">
    <property type="entry name" value="N-acetylmuramoyl_amidase_3"/>
</dbReference>
<dbReference type="EMBL" id="QRCT01000012">
    <property type="protein sequence ID" value="RDU24748.1"/>
    <property type="molecule type" value="Genomic_DNA"/>
</dbReference>
<dbReference type="Gene3D" id="3.40.630.40">
    <property type="entry name" value="Zn-dependent exopeptidases"/>
    <property type="match status" value="1"/>
</dbReference>
<dbReference type="OrthoDB" id="9806267at2"/>
<dbReference type="PANTHER" id="PTHR30404">
    <property type="entry name" value="N-ACETYLMURAMOYL-L-ALANINE AMIDASE"/>
    <property type="match status" value="1"/>
</dbReference>
<evidence type="ECO:0000313" key="4">
    <source>
        <dbReference type="Proteomes" id="UP000255036"/>
    </source>
</evidence>
<accession>A0A371AYS2</accession>
<organism evidence="3 4">
    <name type="scientific">Anaerosacchariphilus polymeriproducens</name>
    <dbReference type="NCBI Taxonomy" id="1812858"/>
    <lineage>
        <taxon>Bacteria</taxon>
        <taxon>Bacillati</taxon>
        <taxon>Bacillota</taxon>
        <taxon>Clostridia</taxon>
        <taxon>Lachnospirales</taxon>
        <taxon>Lachnospiraceae</taxon>
        <taxon>Anaerosacchariphilus</taxon>
    </lineage>
</organism>
<protein>
    <submittedName>
        <fullName evidence="3">N-acetylmuramoyl-L-alanine amidase</fullName>
    </submittedName>
</protein>
<gene>
    <name evidence="3" type="ORF">DWV06_03000</name>
</gene>
<dbReference type="GO" id="GO:0008745">
    <property type="term" value="F:N-acetylmuramoyl-L-alanine amidase activity"/>
    <property type="evidence" value="ECO:0007669"/>
    <property type="project" value="InterPro"/>
</dbReference>